<organism evidence="3 4">
    <name type="scientific">Cryptococcus deuterogattii (strain R265)</name>
    <name type="common">Cryptococcus gattii VGII (strain R265)</name>
    <dbReference type="NCBI Taxonomy" id="294750"/>
    <lineage>
        <taxon>Eukaryota</taxon>
        <taxon>Fungi</taxon>
        <taxon>Dikarya</taxon>
        <taxon>Basidiomycota</taxon>
        <taxon>Agaricomycotina</taxon>
        <taxon>Tremellomycetes</taxon>
        <taxon>Tremellales</taxon>
        <taxon>Cryptococcaceae</taxon>
        <taxon>Cryptococcus</taxon>
        <taxon>Cryptococcus gattii species complex</taxon>
    </lineage>
</organism>
<dbReference type="GeneID" id="88179564"/>
<dbReference type="SUPFAM" id="SSF52047">
    <property type="entry name" value="RNI-like"/>
    <property type="match status" value="1"/>
</dbReference>
<dbReference type="SMART" id="SM00028">
    <property type="entry name" value="TPR"/>
    <property type="match status" value="2"/>
</dbReference>
<dbReference type="OrthoDB" id="2423701at2759"/>
<dbReference type="AlphaFoldDB" id="A0A095CAG9"/>
<evidence type="ECO:0000313" key="4">
    <source>
        <dbReference type="Proteomes" id="UP000029445"/>
    </source>
</evidence>
<reference evidence="3 4" key="2">
    <citation type="journal article" date="2018" name="Proc. Natl. Acad. Sci.">
        <title>RNAi is a critical determinant of centromere evolution in closely related fungi.</title>
        <authorList>
            <person name="Yadav V."/>
            <person name="Sun S."/>
            <person name="Billmyre R.B."/>
            <person name="Thimmappa B.C."/>
            <person name="Shea T."/>
            <person name="Lintner R."/>
            <person name="Bakkeren G."/>
            <person name="Cuomo C.A."/>
            <person name="Heitman J."/>
            <person name="Sanyal K."/>
        </authorList>
    </citation>
    <scope>NUCLEOTIDE SEQUENCE [LARGE SCALE GENOMIC DNA]</scope>
    <source>
        <strain evidence="3 4">R265</strain>
    </source>
</reference>
<dbReference type="STRING" id="294750.A0A095CAG9"/>
<reference evidence="3 4" key="1">
    <citation type="journal article" date="2011" name="MBio">
        <title>Genome variation in Cryptococcus gattii, an emerging pathogen of immunocompetent hosts.</title>
        <authorList>
            <person name="D'Souza C.A."/>
            <person name="Kronstad J.W."/>
            <person name="Taylor G."/>
            <person name="Warren R."/>
            <person name="Yuen M."/>
            <person name="Hu G."/>
            <person name="Jung W.H."/>
            <person name="Sham A."/>
            <person name="Kidd S.E."/>
            <person name="Tangen K."/>
            <person name="Lee N."/>
            <person name="Zeilmaker T."/>
            <person name="Sawkins J."/>
            <person name="McVicker G."/>
            <person name="Shah S."/>
            <person name="Gnerre S."/>
            <person name="Griggs A."/>
            <person name="Zeng Q."/>
            <person name="Bartlett K."/>
            <person name="Li W."/>
            <person name="Wang X."/>
            <person name="Heitman J."/>
            <person name="Stajich J.E."/>
            <person name="Fraser J.A."/>
            <person name="Meyer W."/>
            <person name="Carter D."/>
            <person name="Schein J."/>
            <person name="Krzywinski M."/>
            <person name="Kwon-Chung K.J."/>
            <person name="Varma A."/>
            <person name="Wang J."/>
            <person name="Brunham R."/>
            <person name="Fyfe M."/>
            <person name="Ouellette B.F."/>
            <person name="Siddiqui A."/>
            <person name="Marra M."/>
            <person name="Jones S."/>
            <person name="Holt R."/>
            <person name="Birren B.W."/>
            <person name="Galagan J.E."/>
            <person name="Cuomo C.A."/>
        </authorList>
    </citation>
    <scope>NUCLEOTIDE SEQUENCE [LARGE SCALE GENOMIC DNA]</scope>
    <source>
        <strain evidence="3 4">R265</strain>
    </source>
</reference>
<dbReference type="InterPro" id="IPR011990">
    <property type="entry name" value="TPR-like_helical_dom_sf"/>
</dbReference>
<sequence>MRNQQLVQQHYDIALKFMQAANYLDAWKNFDKAINFGGKNPVLLDCKAAAMSKLPEWRNHALEVTKDMIAKWPKDFRGYYRQASVLYAMKAYDHAFKAINKAVDIGPTRSQNERQYKAIQQLRATIIIQKTEADRLRAANDEAEAQRQAIARQAAKKARINYTHLLSRDILLTIAEQGMVDHPGFIFRMAGVCKSWRETLLNQPGLWNTIVLGKKRVDQKVTLFIERSRGRIREVKINCHLDQFLAEKIATSLAPYMSNVKRLTIRGLYIVTSIFFHHWKYLLHGVKYLHISHVGDGFRDKTNFIYDLLPPGSLSLRHLDISNYSCMLMDQAGSESHSAYIAYSQVETVSIRSTDIFLREESAEEMLVSNFPAATSIELLNNRYIESSNGKLPVITSELPNLRSYTNNHSTSNVFKTIRAPSLQELSVPSLRAPSLKTWLSAPGLASCLTTLRSLDISSTSFTDTDILSALAFLPGLQFLNVSACPLSNAFLEGLARRPIDSDQENLCPNLIALSIAKNDQITGGPVTRFVRSRVSGGGAGPASDPDTKEQGKSTTQKTEVKKSVSSSFRPSARSAFGRPTKPPFVGRDSNQSIPATFPPNETCAVSQPPSSSLPSSSSPSTLPKIRWINLDHCDRIDPSAISYIRKYVKFVGYSFRTPDANRIAGKGRWRWDAQWKEGCDTGEGGCGLRRAAGTKDQWYVYHTCESDVLEEERSWIKGTAGTMMFGSPVSP</sequence>
<evidence type="ECO:0000256" key="1">
    <source>
        <dbReference type="SAM" id="Coils"/>
    </source>
</evidence>
<dbReference type="OMA" id="FSCVYMT"/>
<dbReference type="Gene3D" id="1.25.40.10">
    <property type="entry name" value="Tetratricopeptide repeat domain"/>
    <property type="match status" value="1"/>
</dbReference>
<keyword evidence="1" id="KW-0175">Coiled coil</keyword>
<dbReference type="InterPro" id="IPR019734">
    <property type="entry name" value="TPR_rpt"/>
</dbReference>
<dbReference type="RefSeq" id="XP_062883244.1">
    <property type="nucleotide sequence ID" value="XM_063027289.1"/>
</dbReference>
<keyword evidence="4" id="KW-1185">Reference proteome</keyword>
<evidence type="ECO:0000313" key="3">
    <source>
        <dbReference type="EMBL" id="KGB77432.1"/>
    </source>
</evidence>
<dbReference type="KEGG" id="cdeu:CNBG_3270"/>
<feature type="compositionally biased region" description="Low complexity" evidence="2">
    <location>
        <begin position="607"/>
        <end position="622"/>
    </location>
</feature>
<dbReference type="VEuPathDB" id="FungiDB:CNBG_3270"/>
<dbReference type="PANTHER" id="PTHR38926">
    <property type="entry name" value="F-BOX DOMAIN CONTAINING PROTEIN, EXPRESSED"/>
    <property type="match status" value="1"/>
</dbReference>
<proteinExistence type="predicted"/>
<name>A0A095CAG9_CRYD2</name>
<evidence type="ECO:0000256" key="2">
    <source>
        <dbReference type="SAM" id="MobiDB-lite"/>
    </source>
</evidence>
<accession>A0A095CAG9</accession>
<dbReference type="EMBL" id="CP025759">
    <property type="protein sequence ID" value="KGB77432.1"/>
    <property type="molecule type" value="Genomic_DNA"/>
</dbReference>
<dbReference type="PANTHER" id="PTHR38926:SF72">
    <property type="entry name" value="IM:7136021-RELATED"/>
    <property type="match status" value="1"/>
</dbReference>
<feature type="coiled-coil region" evidence="1">
    <location>
        <begin position="126"/>
        <end position="156"/>
    </location>
</feature>
<dbReference type="SUPFAM" id="SSF48452">
    <property type="entry name" value="TPR-like"/>
    <property type="match status" value="1"/>
</dbReference>
<dbReference type="Gene3D" id="3.80.10.10">
    <property type="entry name" value="Ribonuclease Inhibitor"/>
    <property type="match status" value="1"/>
</dbReference>
<dbReference type="InterPro" id="IPR032675">
    <property type="entry name" value="LRR_dom_sf"/>
</dbReference>
<gene>
    <name evidence="3" type="ORF">CNBG_3270</name>
</gene>
<feature type="compositionally biased region" description="Low complexity" evidence="2">
    <location>
        <begin position="564"/>
        <end position="577"/>
    </location>
</feature>
<feature type="region of interest" description="Disordered" evidence="2">
    <location>
        <begin position="531"/>
        <end position="622"/>
    </location>
</feature>
<dbReference type="HOGENOM" id="CLU_411138_0_0_1"/>
<protein>
    <submittedName>
        <fullName evidence="3">Uncharacterized protein</fullName>
    </submittedName>
</protein>
<dbReference type="Proteomes" id="UP000029445">
    <property type="component" value="Chromosome 1"/>
</dbReference>